<evidence type="ECO:0000256" key="3">
    <source>
        <dbReference type="SAM" id="SignalP"/>
    </source>
</evidence>
<evidence type="ECO:0000256" key="1">
    <source>
        <dbReference type="SAM" id="MobiDB-lite"/>
    </source>
</evidence>
<keyword evidence="2" id="KW-0472">Membrane</keyword>
<sequence length="282" mass="29352">MPHPVMRLSILFALLIASLMPAAQAQIVPASAFPPLTGRVVDQADLLTPEQEQQITTQSDALEKASGRQFVVATISDLKGYEVRDYGYQLGRHWGIGTKENDGVILLVAPNERKVAIEVGYGLEPILTDALSSLIINQQILPHFKAGDMPGGIVSGAYAIMEQIGLPTDQAATRQQQLLAADKEARRDSGGSPLILLFWLIVVAMIVLPTLFNAVRGGRGSRYRGGRGPVVIWGPSSGGWSSSSSSDSWSSGSSGGSSWGGGGGGFSGGGGSFGGGGASGSW</sequence>
<dbReference type="EMBL" id="JAINVV010000004">
    <property type="protein sequence ID" value="MBY8822005.1"/>
    <property type="molecule type" value="Genomic_DNA"/>
</dbReference>
<name>A0ABS7PL33_9SPHN</name>
<organism evidence="5 6">
    <name type="scientific">Sphingomonas colocasiae</name>
    <dbReference type="NCBI Taxonomy" id="1848973"/>
    <lineage>
        <taxon>Bacteria</taxon>
        <taxon>Pseudomonadati</taxon>
        <taxon>Pseudomonadota</taxon>
        <taxon>Alphaproteobacteria</taxon>
        <taxon>Sphingomonadales</taxon>
        <taxon>Sphingomonadaceae</taxon>
        <taxon>Sphingomonas</taxon>
    </lineage>
</organism>
<evidence type="ECO:0000259" key="4">
    <source>
        <dbReference type="Pfam" id="PF04536"/>
    </source>
</evidence>
<feature type="compositionally biased region" description="Low complexity" evidence="1">
    <location>
        <begin position="237"/>
        <end position="252"/>
    </location>
</feature>
<evidence type="ECO:0000313" key="5">
    <source>
        <dbReference type="EMBL" id="MBY8822005.1"/>
    </source>
</evidence>
<keyword evidence="2" id="KW-0812">Transmembrane</keyword>
<keyword evidence="6" id="KW-1185">Reference proteome</keyword>
<feature type="compositionally biased region" description="Gly residues" evidence="1">
    <location>
        <begin position="253"/>
        <end position="282"/>
    </location>
</feature>
<feature type="chain" id="PRO_5046818866" evidence="3">
    <location>
        <begin position="26"/>
        <end position="282"/>
    </location>
</feature>
<dbReference type="PANTHER" id="PTHR30373">
    <property type="entry name" value="UPF0603 PROTEIN YGCG"/>
    <property type="match status" value="1"/>
</dbReference>
<feature type="signal peptide" evidence="3">
    <location>
        <begin position="1"/>
        <end position="25"/>
    </location>
</feature>
<dbReference type="Proteomes" id="UP000706039">
    <property type="component" value="Unassembled WGS sequence"/>
</dbReference>
<evidence type="ECO:0000313" key="6">
    <source>
        <dbReference type="Proteomes" id="UP000706039"/>
    </source>
</evidence>
<gene>
    <name evidence="5" type="ORF">K7G82_06860</name>
</gene>
<feature type="transmembrane region" description="Helical" evidence="2">
    <location>
        <begin position="194"/>
        <end position="215"/>
    </location>
</feature>
<keyword evidence="2" id="KW-1133">Transmembrane helix</keyword>
<reference evidence="5 6" key="1">
    <citation type="submission" date="2021-08" db="EMBL/GenBank/DDBJ databases">
        <authorList>
            <person name="Tuo L."/>
        </authorList>
    </citation>
    <scope>NUCLEOTIDE SEQUENCE [LARGE SCALE GENOMIC DNA]</scope>
    <source>
        <strain evidence="5 6">JCM 31229</strain>
    </source>
</reference>
<accession>A0ABS7PL33</accession>
<keyword evidence="3" id="KW-0732">Signal</keyword>
<feature type="domain" description="TPM" evidence="4">
    <location>
        <begin position="40"/>
        <end position="162"/>
    </location>
</feature>
<dbReference type="InterPro" id="IPR007621">
    <property type="entry name" value="TPM_dom"/>
</dbReference>
<dbReference type="Gene3D" id="3.10.310.50">
    <property type="match status" value="1"/>
</dbReference>
<comment type="caution">
    <text evidence="5">The sequence shown here is derived from an EMBL/GenBank/DDBJ whole genome shotgun (WGS) entry which is preliminary data.</text>
</comment>
<protein>
    <submittedName>
        <fullName evidence="5">TPM domain-containing protein</fullName>
    </submittedName>
</protein>
<dbReference type="PANTHER" id="PTHR30373:SF2">
    <property type="entry name" value="UPF0603 PROTEIN YGCG"/>
    <property type="match status" value="1"/>
</dbReference>
<proteinExistence type="predicted"/>
<dbReference type="Pfam" id="PF04536">
    <property type="entry name" value="TPM_phosphatase"/>
    <property type="match status" value="1"/>
</dbReference>
<feature type="region of interest" description="Disordered" evidence="1">
    <location>
        <begin position="237"/>
        <end position="282"/>
    </location>
</feature>
<evidence type="ECO:0000256" key="2">
    <source>
        <dbReference type="SAM" id="Phobius"/>
    </source>
</evidence>